<keyword evidence="8" id="KW-0812">Transmembrane</keyword>
<feature type="signal peptide" evidence="9">
    <location>
        <begin position="1"/>
        <end position="27"/>
    </location>
</feature>
<evidence type="ECO:0000256" key="5">
    <source>
        <dbReference type="ARBA" id="ARBA00022889"/>
    </source>
</evidence>
<keyword evidence="2" id="KW-0134">Cell wall</keyword>
<dbReference type="Pfam" id="PF03777">
    <property type="entry name" value="ChpA-C"/>
    <property type="match status" value="1"/>
</dbReference>
<evidence type="ECO:0000256" key="8">
    <source>
        <dbReference type="SAM" id="Phobius"/>
    </source>
</evidence>
<keyword evidence="4 9" id="KW-0732">Signal</keyword>
<evidence type="ECO:0000256" key="4">
    <source>
        <dbReference type="ARBA" id="ARBA00022729"/>
    </source>
</evidence>
<dbReference type="PROSITE" id="PS51884">
    <property type="entry name" value="CHAPLIN"/>
    <property type="match status" value="1"/>
</dbReference>
<dbReference type="EMBL" id="FNIE01000001">
    <property type="protein sequence ID" value="SDM77025.1"/>
    <property type="molecule type" value="Genomic_DNA"/>
</dbReference>
<dbReference type="AlphaFoldDB" id="A0A1G9VZ29"/>
<evidence type="ECO:0000256" key="1">
    <source>
        <dbReference type="ARBA" id="ARBA00004191"/>
    </source>
</evidence>
<keyword evidence="8" id="KW-1133">Transmembrane helix</keyword>
<feature type="region of interest" description="Disordered" evidence="7">
    <location>
        <begin position="72"/>
        <end position="111"/>
    </location>
</feature>
<gene>
    <name evidence="11" type="ORF">SAMN05216259_101444</name>
</gene>
<evidence type="ECO:0000256" key="9">
    <source>
        <dbReference type="SAM" id="SignalP"/>
    </source>
</evidence>
<reference evidence="11 12" key="1">
    <citation type="submission" date="2016-10" db="EMBL/GenBank/DDBJ databases">
        <authorList>
            <person name="de Groot N.N."/>
        </authorList>
    </citation>
    <scope>NUCLEOTIDE SEQUENCE [LARGE SCALE GENOMIC DNA]</scope>
    <source>
        <strain evidence="11 12">CGMCC 4.2022</strain>
    </source>
</reference>
<evidence type="ECO:0000256" key="3">
    <source>
        <dbReference type="ARBA" id="ARBA00022525"/>
    </source>
</evidence>
<dbReference type="NCBIfam" id="TIGR01167">
    <property type="entry name" value="LPXTG_anchor"/>
    <property type="match status" value="1"/>
</dbReference>
<evidence type="ECO:0000256" key="6">
    <source>
        <dbReference type="ARBA" id="ARBA00023087"/>
    </source>
</evidence>
<evidence type="ECO:0000313" key="12">
    <source>
        <dbReference type="Proteomes" id="UP000199341"/>
    </source>
</evidence>
<evidence type="ECO:0000259" key="10">
    <source>
        <dbReference type="PROSITE" id="PS51884"/>
    </source>
</evidence>
<proteinExistence type="predicted"/>
<feature type="compositionally biased region" description="Pro residues" evidence="7">
    <location>
        <begin position="81"/>
        <end position="105"/>
    </location>
</feature>
<sequence>MNRIARKGLVTAVVAGGVLASAQAAHADATGGGQAAGSPGILSGNSVSVPVHVPVNACGNTVDAAGLLNPAFGNSCANTSTPPPTTPVAPPPPAHKPVPAPPNQPAPVAAPSLAHTGAAGVGWAGGAGAALVLGGAVLYRKARPAARR</sequence>
<keyword evidence="5" id="KW-0130">Cell adhesion</keyword>
<feature type="transmembrane region" description="Helical" evidence="8">
    <location>
        <begin position="121"/>
        <end position="139"/>
    </location>
</feature>
<keyword evidence="6" id="KW-0034">Amyloid</keyword>
<organism evidence="11 12">
    <name type="scientific">Actinacidiphila guanduensis</name>
    <dbReference type="NCBI Taxonomy" id="310781"/>
    <lineage>
        <taxon>Bacteria</taxon>
        <taxon>Bacillati</taxon>
        <taxon>Actinomycetota</taxon>
        <taxon>Actinomycetes</taxon>
        <taxon>Kitasatosporales</taxon>
        <taxon>Streptomycetaceae</taxon>
        <taxon>Actinacidiphila</taxon>
    </lineage>
</organism>
<evidence type="ECO:0000256" key="7">
    <source>
        <dbReference type="SAM" id="MobiDB-lite"/>
    </source>
</evidence>
<dbReference type="STRING" id="310781.SAMN05216259_101444"/>
<keyword evidence="8" id="KW-0472">Membrane</keyword>
<feature type="chain" id="PRO_5011603743" evidence="9">
    <location>
        <begin position="28"/>
        <end position="148"/>
    </location>
</feature>
<feature type="domain" description="Chaplin" evidence="10">
    <location>
        <begin position="38"/>
        <end position="78"/>
    </location>
</feature>
<evidence type="ECO:0000313" key="11">
    <source>
        <dbReference type="EMBL" id="SDM77025.1"/>
    </source>
</evidence>
<dbReference type="GO" id="GO:0007155">
    <property type="term" value="P:cell adhesion"/>
    <property type="evidence" value="ECO:0007669"/>
    <property type="project" value="UniProtKB-KW"/>
</dbReference>
<dbReference type="RefSeq" id="WP_093782494.1">
    <property type="nucleotide sequence ID" value="NZ_FNIE01000001.1"/>
</dbReference>
<keyword evidence="3" id="KW-0964">Secreted</keyword>
<evidence type="ECO:0000256" key="2">
    <source>
        <dbReference type="ARBA" id="ARBA00022512"/>
    </source>
</evidence>
<dbReference type="InterPro" id="IPR005528">
    <property type="entry name" value="ChpA-H"/>
</dbReference>
<comment type="subcellular location">
    <subcellularLocation>
        <location evidence="1">Secreted</location>
        <location evidence="1">Cell wall</location>
    </subcellularLocation>
</comment>
<name>A0A1G9VZ29_9ACTN</name>
<protein>
    <submittedName>
        <fullName evidence="11">LPXTG-motif cell wall anchor domain-containing protein</fullName>
    </submittedName>
</protein>
<keyword evidence="12" id="KW-1185">Reference proteome</keyword>
<accession>A0A1G9VZ29</accession>
<dbReference type="Proteomes" id="UP000199341">
    <property type="component" value="Unassembled WGS sequence"/>
</dbReference>